<feature type="non-terminal residue" evidence="1">
    <location>
        <position position="1"/>
    </location>
</feature>
<name>X1VEG4_9ZZZZ</name>
<organism evidence="1">
    <name type="scientific">marine sediment metagenome</name>
    <dbReference type="NCBI Taxonomy" id="412755"/>
    <lineage>
        <taxon>unclassified sequences</taxon>
        <taxon>metagenomes</taxon>
        <taxon>ecological metagenomes</taxon>
    </lineage>
</organism>
<dbReference type="EMBL" id="BARW01029037">
    <property type="protein sequence ID" value="GAJ05025.1"/>
    <property type="molecule type" value="Genomic_DNA"/>
</dbReference>
<gene>
    <name evidence="1" type="ORF">S12H4_46742</name>
</gene>
<reference evidence="1" key="1">
    <citation type="journal article" date="2014" name="Front. Microbiol.">
        <title>High frequency of phylogenetically diverse reductive dehalogenase-homologous genes in deep subseafloor sedimentary metagenomes.</title>
        <authorList>
            <person name="Kawai M."/>
            <person name="Futagami T."/>
            <person name="Toyoda A."/>
            <person name="Takaki Y."/>
            <person name="Nishi S."/>
            <person name="Hori S."/>
            <person name="Arai W."/>
            <person name="Tsubouchi T."/>
            <person name="Morono Y."/>
            <person name="Uchiyama I."/>
            <person name="Ito T."/>
            <person name="Fujiyama A."/>
            <person name="Inagaki F."/>
            <person name="Takami H."/>
        </authorList>
    </citation>
    <scope>NUCLEOTIDE SEQUENCE</scope>
    <source>
        <strain evidence="1">Expedition CK06-06</strain>
    </source>
</reference>
<evidence type="ECO:0000313" key="1">
    <source>
        <dbReference type="EMBL" id="GAJ05025.1"/>
    </source>
</evidence>
<dbReference type="AlphaFoldDB" id="X1VEG4"/>
<protein>
    <recommendedName>
        <fullName evidence="2">Isoprenylcysteine carboxylmethyltransferase family protein</fullName>
    </recommendedName>
</protein>
<comment type="caution">
    <text evidence="1">The sequence shown here is derived from an EMBL/GenBank/DDBJ whole genome shotgun (WGS) entry which is preliminary data.</text>
</comment>
<sequence length="50" mass="5877">ANWFIGGSWIMMMALDINTRIDTEEELLISRYGDQYRDYMTGTGRIFPNL</sequence>
<accession>X1VEG4</accession>
<proteinExistence type="predicted"/>
<dbReference type="Gene3D" id="1.20.120.1630">
    <property type="match status" value="1"/>
</dbReference>
<evidence type="ECO:0008006" key="2">
    <source>
        <dbReference type="Google" id="ProtNLM"/>
    </source>
</evidence>